<reference evidence="3" key="1">
    <citation type="journal article" date="2016" name="Genome Announc.">
        <title>Draft genome sequences of fungus Aspergillus calidoustus.</title>
        <authorList>
            <person name="Horn F."/>
            <person name="Linde J."/>
            <person name="Mattern D.J."/>
            <person name="Walther G."/>
            <person name="Guthke R."/>
            <person name="Scherlach K."/>
            <person name="Martin K."/>
            <person name="Brakhage A.A."/>
            <person name="Petzke L."/>
            <person name="Valiante V."/>
        </authorList>
    </citation>
    <scope>NUCLEOTIDE SEQUENCE [LARGE SCALE GENOMIC DNA]</scope>
    <source>
        <strain evidence="3">SF006504</strain>
    </source>
</reference>
<dbReference type="Pfam" id="PF01636">
    <property type="entry name" value="APH"/>
    <property type="match status" value="1"/>
</dbReference>
<dbReference type="Gene3D" id="3.90.1200.10">
    <property type="match status" value="1"/>
</dbReference>
<keyword evidence="3" id="KW-1185">Reference proteome</keyword>
<evidence type="ECO:0000313" key="3">
    <source>
        <dbReference type="Proteomes" id="UP000054771"/>
    </source>
</evidence>
<dbReference type="OrthoDB" id="2906425at2759"/>
<evidence type="ECO:0000259" key="1">
    <source>
        <dbReference type="Pfam" id="PF01636"/>
    </source>
</evidence>
<organism evidence="2 3">
    <name type="scientific">Aspergillus calidoustus</name>
    <dbReference type="NCBI Taxonomy" id="454130"/>
    <lineage>
        <taxon>Eukaryota</taxon>
        <taxon>Fungi</taxon>
        <taxon>Dikarya</taxon>
        <taxon>Ascomycota</taxon>
        <taxon>Pezizomycotina</taxon>
        <taxon>Eurotiomycetes</taxon>
        <taxon>Eurotiomycetidae</taxon>
        <taxon>Eurotiales</taxon>
        <taxon>Aspergillaceae</taxon>
        <taxon>Aspergillus</taxon>
        <taxon>Aspergillus subgen. Nidulantes</taxon>
    </lineage>
</organism>
<dbReference type="InterPro" id="IPR002575">
    <property type="entry name" value="Aminoglycoside_PTrfase"/>
</dbReference>
<name>A0A0U5GBL6_ASPCI</name>
<dbReference type="CDD" id="cd05120">
    <property type="entry name" value="APH_ChoK_like"/>
    <property type="match status" value="1"/>
</dbReference>
<accession>A0A0U5GBL6</accession>
<feature type="domain" description="Aminoglycoside phosphotransferase" evidence="1">
    <location>
        <begin position="71"/>
        <end position="249"/>
    </location>
</feature>
<dbReference type="PANTHER" id="PTHR21310">
    <property type="entry name" value="AMINOGLYCOSIDE PHOSPHOTRANSFERASE-RELATED-RELATED"/>
    <property type="match status" value="1"/>
</dbReference>
<dbReference type="OMA" id="TMRFISQ"/>
<gene>
    <name evidence="2" type="ORF">ASPCAL11779</name>
</gene>
<dbReference type="STRING" id="454130.A0A0U5GBL6"/>
<dbReference type="SUPFAM" id="SSF56112">
    <property type="entry name" value="Protein kinase-like (PK-like)"/>
    <property type="match status" value="1"/>
</dbReference>
<protein>
    <recommendedName>
        <fullName evidence="1">Aminoglycoside phosphotransferase domain-containing protein</fullName>
    </recommendedName>
</protein>
<evidence type="ECO:0000313" key="2">
    <source>
        <dbReference type="EMBL" id="CEL08631.1"/>
    </source>
</evidence>
<dbReference type="PANTHER" id="PTHR21310:SF55">
    <property type="entry name" value="AMINOGLYCOSIDE PHOSPHOTRANSFERASE DOMAIN-CONTAINING PROTEIN"/>
    <property type="match status" value="1"/>
</dbReference>
<dbReference type="Proteomes" id="UP000054771">
    <property type="component" value="Unassembled WGS sequence"/>
</dbReference>
<sequence length="286" mass="32657">MPSSQKSPLSSDFASPASSHVSESVMNNICYRYWTLLAVKVLKRIRPRHGNVLMLTDTLCVKYGRRVHLSEASTMRFISQHTTIRVPRVLCAFEHSGSTYIVMERIKGDIIGNGWVKRTEESKAKLLSQLKSLVAQMREIQPPEGMGVASVDGGSLYDCRVPGSSLRFGPFKTVQGFHRHLRRGMEFDPTLDAEVRDLITQQNRSWPLVFTHGDLSSLNIMARGDEIVGLIDWETAGWYPSYWEYTAAHQVNPQNSFWVDEIDKFLQPMPEELKMEQTRQKYFGDI</sequence>
<proteinExistence type="predicted"/>
<dbReference type="InterPro" id="IPR051678">
    <property type="entry name" value="AGP_Transferase"/>
</dbReference>
<dbReference type="EMBL" id="CDMC01000012">
    <property type="protein sequence ID" value="CEL08631.1"/>
    <property type="molecule type" value="Genomic_DNA"/>
</dbReference>
<dbReference type="InterPro" id="IPR011009">
    <property type="entry name" value="Kinase-like_dom_sf"/>
</dbReference>
<dbReference type="AlphaFoldDB" id="A0A0U5GBL6"/>